<dbReference type="EMBL" id="BMZG01000008">
    <property type="protein sequence ID" value="GHA76443.1"/>
    <property type="molecule type" value="Genomic_DNA"/>
</dbReference>
<dbReference type="SUPFAM" id="SSF55729">
    <property type="entry name" value="Acyl-CoA N-acyltransferases (Nat)"/>
    <property type="match status" value="1"/>
</dbReference>
<dbReference type="InterPro" id="IPR000182">
    <property type="entry name" value="GNAT_dom"/>
</dbReference>
<dbReference type="CDD" id="cd04237">
    <property type="entry name" value="AAK_NAGS-ABP"/>
    <property type="match status" value="1"/>
</dbReference>
<reference evidence="10" key="2">
    <citation type="submission" date="2020-09" db="EMBL/GenBank/DDBJ databases">
        <authorList>
            <person name="Sun Q."/>
            <person name="Kim S."/>
        </authorList>
    </citation>
    <scope>NUCLEOTIDE SEQUENCE</scope>
    <source>
        <strain evidence="10">KCTC 32501</strain>
    </source>
</reference>
<dbReference type="PIRSF" id="PIRSF000423">
    <property type="entry name" value="ArgA"/>
    <property type="match status" value="1"/>
</dbReference>
<evidence type="ECO:0000256" key="5">
    <source>
        <dbReference type="ARBA" id="ARBA00022679"/>
    </source>
</evidence>
<dbReference type="SUPFAM" id="SSF53633">
    <property type="entry name" value="Carbamate kinase-like"/>
    <property type="match status" value="1"/>
</dbReference>
<evidence type="ECO:0000256" key="7">
    <source>
        <dbReference type="ARBA" id="ARBA00048372"/>
    </source>
</evidence>
<evidence type="ECO:0000256" key="6">
    <source>
        <dbReference type="ARBA" id="ARBA00023315"/>
    </source>
</evidence>
<gene>
    <name evidence="8 10" type="primary">argA</name>
    <name evidence="10" type="ORF">GCM10009007_16880</name>
</gene>
<comment type="catalytic activity">
    <reaction evidence="7 8">
        <text>L-glutamate + acetyl-CoA = N-acetyl-L-glutamate + CoA + H(+)</text>
        <dbReference type="Rhea" id="RHEA:24292"/>
        <dbReference type="ChEBI" id="CHEBI:15378"/>
        <dbReference type="ChEBI" id="CHEBI:29985"/>
        <dbReference type="ChEBI" id="CHEBI:44337"/>
        <dbReference type="ChEBI" id="CHEBI:57287"/>
        <dbReference type="ChEBI" id="CHEBI:57288"/>
        <dbReference type="EC" id="2.3.1.1"/>
    </reaction>
</comment>
<sequence length="445" mass="48586">MTSITAPLFADNPVLFVQWLRDVAPYVHTFRDKTFVIAFDGELVEQGHLEDLAYDVSLLRAMGMRIVLVHGARPQIEKQLSLRGKSSEFLNGIRITSSAALNSVKEASGALRLSIEAAFSQGLPNTPMAGSDINVISGNFVTAKPIGVLNGVDFQHTGEVRKVAHDDIIKQLAMGNVVLLSPLGFSPTGEAFNLTNTEVAAAVASALKADKLIMMSDQAVLDENGQWVSEYNAVQARAAAESLALDHPLRPWLQAGYTAVENGVARAHIIPSDLDGSLLLELFRHEGVGTMITTKLLETIRPATPDDLGGILQLITPLEQNGTLVPRGREKLEAELPLFSVIEHDNYILGCAALYPFEEEKMAEMACFSIDATAQGTGLGSRILKHMEQRAKAEGFKHLFVLTTRAAHWFLKNGFIAGTVDDLPSNKQSMYNWQRKSQIFIKKIV</sequence>
<dbReference type="Pfam" id="PF00583">
    <property type="entry name" value="Acetyltransf_1"/>
    <property type="match status" value="1"/>
</dbReference>
<evidence type="ECO:0000256" key="3">
    <source>
        <dbReference type="ARBA" id="ARBA00022571"/>
    </source>
</evidence>
<comment type="subcellular location">
    <subcellularLocation>
        <location evidence="8">Cytoplasm</location>
    </subcellularLocation>
</comment>
<dbReference type="GO" id="GO:0006526">
    <property type="term" value="P:L-arginine biosynthetic process"/>
    <property type="evidence" value="ECO:0007669"/>
    <property type="project" value="UniProtKB-UniRule"/>
</dbReference>
<dbReference type="NCBIfam" id="NF003641">
    <property type="entry name" value="PRK05279.1"/>
    <property type="match status" value="1"/>
</dbReference>
<dbReference type="Pfam" id="PF00696">
    <property type="entry name" value="AA_kinase"/>
    <property type="match status" value="1"/>
</dbReference>
<evidence type="ECO:0000256" key="4">
    <source>
        <dbReference type="ARBA" id="ARBA00022605"/>
    </source>
</evidence>
<feature type="domain" description="N-acetyltransferase" evidence="9">
    <location>
        <begin position="298"/>
        <end position="435"/>
    </location>
</feature>
<keyword evidence="6 8" id="KW-0012">Acyltransferase</keyword>
<dbReference type="NCBIfam" id="TIGR01890">
    <property type="entry name" value="N-Ac-Glu-synth"/>
    <property type="match status" value="1"/>
</dbReference>
<dbReference type="PROSITE" id="PS51186">
    <property type="entry name" value="GNAT"/>
    <property type="match status" value="1"/>
</dbReference>
<dbReference type="Proteomes" id="UP000614287">
    <property type="component" value="Unassembled WGS sequence"/>
</dbReference>
<dbReference type="GO" id="GO:0005737">
    <property type="term" value="C:cytoplasm"/>
    <property type="evidence" value="ECO:0007669"/>
    <property type="project" value="UniProtKB-SubCell"/>
</dbReference>
<evidence type="ECO:0000256" key="8">
    <source>
        <dbReference type="HAMAP-Rule" id="MF_01105"/>
    </source>
</evidence>
<dbReference type="PANTHER" id="PTHR30602">
    <property type="entry name" value="AMINO-ACID ACETYLTRANSFERASE"/>
    <property type="match status" value="1"/>
</dbReference>
<organism evidence="10 11">
    <name type="scientific">Formosimonas limnophila</name>
    <dbReference type="NCBI Taxonomy" id="1384487"/>
    <lineage>
        <taxon>Bacteria</taxon>
        <taxon>Pseudomonadati</taxon>
        <taxon>Pseudomonadota</taxon>
        <taxon>Betaproteobacteria</taxon>
        <taxon>Burkholderiales</taxon>
        <taxon>Burkholderiaceae</taxon>
        <taxon>Formosimonas</taxon>
    </lineage>
</organism>
<keyword evidence="3 8" id="KW-0055">Arginine biosynthesis</keyword>
<keyword evidence="11" id="KW-1185">Reference proteome</keyword>
<protein>
    <recommendedName>
        <fullName evidence="8">Amino-acid acetyltransferase</fullName>
        <ecNumber evidence="8">2.3.1.1</ecNumber>
    </recommendedName>
    <alternativeName>
        <fullName evidence="8">N-acetylglutamate synthase</fullName>
        <shortName evidence="8">AGS</shortName>
        <shortName evidence="8">NAGS</shortName>
    </alternativeName>
</protein>
<dbReference type="AlphaFoldDB" id="A0A8J3CNL5"/>
<dbReference type="InterPro" id="IPR033719">
    <property type="entry name" value="NAGS_kin"/>
</dbReference>
<comment type="miscellaneous">
    <text evidence="8">In bacteria which possess the bifunctional enzyme ornithine acetyltransferase/N-acetylglutamate synthase (ArgJ), ArgA fulfills an anaplerotic role.</text>
</comment>
<dbReference type="RefSeq" id="WP_189493515.1">
    <property type="nucleotide sequence ID" value="NZ_BMZG01000008.1"/>
</dbReference>
<evidence type="ECO:0000313" key="11">
    <source>
        <dbReference type="Proteomes" id="UP000614287"/>
    </source>
</evidence>
<comment type="pathway">
    <text evidence="1 8">Amino-acid biosynthesis; L-arginine biosynthesis; N(2)-acetyl-L-ornithine from L-glutamate: step 1/4.</text>
</comment>
<evidence type="ECO:0000256" key="2">
    <source>
        <dbReference type="ARBA" id="ARBA00009145"/>
    </source>
</evidence>
<keyword evidence="8" id="KW-0963">Cytoplasm</keyword>
<comment type="caution">
    <text evidence="10">The sequence shown here is derived from an EMBL/GenBank/DDBJ whole genome shotgun (WGS) entry which is preliminary data.</text>
</comment>
<accession>A0A8J3CNL5</accession>
<dbReference type="InterPro" id="IPR010167">
    <property type="entry name" value="NH2A_AcTrfase"/>
</dbReference>
<dbReference type="GO" id="GO:0004042">
    <property type="term" value="F:L-glutamate N-acetyltransferase activity"/>
    <property type="evidence" value="ECO:0007669"/>
    <property type="project" value="UniProtKB-UniRule"/>
</dbReference>
<name>A0A8J3CNL5_9BURK</name>
<dbReference type="CDD" id="cd04301">
    <property type="entry name" value="NAT_SF"/>
    <property type="match status" value="1"/>
</dbReference>
<keyword evidence="5 8" id="KW-0808">Transferase</keyword>
<comment type="similarity">
    <text evidence="2 8">Belongs to the acetyltransferase family. ArgA subfamily.</text>
</comment>
<evidence type="ECO:0000259" key="9">
    <source>
        <dbReference type="PROSITE" id="PS51186"/>
    </source>
</evidence>
<evidence type="ECO:0000256" key="1">
    <source>
        <dbReference type="ARBA" id="ARBA00004925"/>
    </source>
</evidence>
<dbReference type="EC" id="2.3.1.1" evidence="8"/>
<dbReference type="InterPro" id="IPR001048">
    <property type="entry name" value="Asp/Glu/Uridylate_kinase"/>
</dbReference>
<dbReference type="InterPro" id="IPR036393">
    <property type="entry name" value="AceGlu_kinase-like_sf"/>
</dbReference>
<dbReference type="PANTHER" id="PTHR30602:SF12">
    <property type="entry name" value="AMINO-ACID ACETYLTRANSFERASE NAGS1, CHLOROPLASTIC-RELATED"/>
    <property type="match status" value="1"/>
</dbReference>
<dbReference type="Gene3D" id="3.40.630.30">
    <property type="match status" value="1"/>
</dbReference>
<evidence type="ECO:0000313" key="10">
    <source>
        <dbReference type="EMBL" id="GHA76443.1"/>
    </source>
</evidence>
<reference evidence="10" key="1">
    <citation type="journal article" date="2014" name="Int. J. Syst. Evol. Microbiol.">
        <title>Complete genome sequence of Corynebacterium casei LMG S-19264T (=DSM 44701T), isolated from a smear-ripened cheese.</title>
        <authorList>
            <consortium name="US DOE Joint Genome Institute (JGI-PGF)"/>
            <person name="Walter F."/>
            <person name="Albersmeier A."/>
            <person name="Kalinowski J."/>
            <person name="Ruckert C."/>
        </authorList>
    </citation>
    <scope>NUCLEOTIDE SEQUENCE</scope>
    <source>
        <strain evidence="10">KCTC 32501</strain>
    </source>
</reference>
<dbReference type="UniPathway" id="UPA00068">
    <property type="reaction ID" value="UER00106"/>
</dbReference>
<dbReference type="HAMAP" id="MF_01105">
    <property type="entry name" value="N_acetyl_glu_synth"/>
    <property type="match status" value="1"/>
</dbReference>
<dbReference type="Gene3D" id="3.40.1160.10">
    <property type="entry name" value="Acetylglutamate kinase-like"/>
    <property type="match status" value="1"/>
</dbReference>
<proteinExistence type="inferred from homology"/>
<keyword evidence="4 8" id="KW-0028">Amino-acid biosynthesis</keyword>
<dbReference type="InterPro" id="IPR016181">
    <property type="entry name" value="Acyl_CoA_acyltransferase"/>
</dbReference>